<keyword evidence="3" id="KW-1185">Reference proteome</keyword>
<organism evidence="2 3">
    <name type="scientific">Enteroscipio rubneri</name>
    <dbReference type="NCBI Taxonomy" id="2070686"/>
    <lineage>
        <taxon>Bacteria</taxon>
        <taxon>Bacillati</taxon>
        <taxon>Actinomycetota</taxon>
        <taxon>Coriobacteriia</taxon>
        <taxon>Eggerthellales</taxon>
        <taxon>Eggerthellaceae</taxon>
        <taxon>Enteroscipio</taxon>
    </lineage>
</organism>
<sequence length="390" mass="41620">MGAAPVYIGSHQTASFWSRIPRPLALAAVGALVVVLGVFVVPGVLLSAESAAADQSGLVGPLFSSEEEDAQSEPASTAEYAPSIESLDAIADPGTNITGFSLAAEGTGHTPSLEPGQHISLEAALLPFSYNERTVGFCFFDLQTGSGYAYNIDAELYGASSFKGPFFIYACQEVLEPGNRSISSIDQLAADTITWSDNTSYYRLRRACDGYGSVSLEHWLSNLNVDPSLANDTAFPHYTPRDSLKLWMNAYQYLESGDPEIVEWAQQLLGSTERSMIRDAVAPKEDGAEIAISIDESSQGAERVLSAADSAYEAYSIAIEEPSEPITVYDKAGWISGEDTNATIDAGIIVEGDRAYLMTIMTDVPESETNDAFVSGIAKALWNARGTLGA</sequence>
<reference evidence="3" key="1">
    <citation type="submission" date="2018-01" db="EMBL/GenBank/DDBJ databases">
        <title>Rubneribacter badeniensis gen. nov., sp. nov., and Colonibacter rubneri, gen. nov., sp. nov., WGS of new members of the Eggerthellaceae.</title>
        <authorList>
            <person name="Danylec N."/>
            <person name="Stoll D.A."/>
            <person name="Doetsch A."/>
            <person name="Kulling S.E."/>
            <person name="Huch M."/>
        </authorList>
    </citation>
    <scope>NUCLEOTIDE SEQUENCE [LARGE SCALE GENOMIC DNA]</scope>
    <source>
        <strain evidence="3">ResAG-96</strain>
    </source>
</reference>
<evidence type="ECO:0000313" key="3">
    <source>
        <dbReference type="Proteomes" id="UP000236197"/>
    </source>
</evidence>
<keyword evidence="1" id="KW-0812">Transmembrane</keyword>
<evidence type="ECO:0000313" key="2">
    <source>
        <dbReference type="EMBL" id="PNV68612.1"/>
    </source>
</evidence>
<keyword evidence="1" id="KW-0472">Membrane</keyword>
<dbReference type="OrthoDB" id="3197125at2"/>
<dbReference type="EMBL" id="PPEK01000001">
    <property type="protein sequence ID" value="PNV68612.1"/>
    <property type="molecule type" value="Genomic_DNA"/>
</dbReference>
<dbReference type="Gene3D" id="3.40.710.10">
    <property type="entry name" value="DD-peptidase/beta-lactamase superfamily"/>
    <property type="match status" value="1"/>
</dbReference>
<gene>
    <name evidence="2" type="ORF">C2L71_01095</name>
</gene>
<protein>
    <recommendedName>
        <fullName evidence="4">Serine hydrolase</fullName>
    </recommendedName>
</protein>
<dbReference type="Proteomes" id="UP000236197">
    <property type="component" value="Unassembled WGS sequence"/>
</dbReference>
<dbReference type="InterPro" id="IPR012338">
    <property type="entry name" value="Beta-lactam/transpept-like"/>
</dbReference>
<dbReference type="SUPFAM" id="SSF56601">
    <property type="entry name" value="beta-lactamase/transpeptidase-like"/>
    <property type="match status" value="1"/>
</dbReference>
<feature type="transmembrane region" description="Helical" evidence="1">
    <location>
        <begin position="24"/>
        <end position="46"/>
    </location>
</feature>
<proteinExistence type="predicted"/>
<keyword evidence="1" id="KW-1133">Transmembrane helix</keyword>
<dbReference type="AlphaFoldDB" id="A0A2K2UEE1"/>
<comment type="caution">
    <text evidence="2">The sequence shown here is derived from an EMBL/GenBank/DDBJ whole genome shotgun (WGS) entry which is preliminary data.</text>
</comment>
<evidence type="ECO:0008006" key="4">
    <source>
        <dbReference type="Google" id="ProtNLM"/>
    </source>
</evidence>
<evidence type="ECO:0000256" key="1">
    <source>
        <dbReference type="SAM" id="Phobius"/>
    </source>
</evidence>
<accession>A0A2K2UEE1</accession>
<name>A0A2K2UEE1_9ACTN</name>